<dbReference type="Pfam" id="PF20152">
    <property type="entry name" value="DUF6534"/>
    <property type="match status" value="1"/>
</dbReference>
<dbReference type="EMBL" id="JARIHO010000054">
    <property type="protein sequence ID" value="KAJ7319239.1"/>
    <property type="molecule type" value="Genomic_DNA"/>
</dbReference>
<evidence type="ECO:0000256" key="1">
    <source>
        <dbReference type="SAM" id="MobiDB-lite"/>
    </source>
</evidence>
<dbReference type="InterPro" id="IPR045339">
    <property type="entry name" value="DUF6534"/>
</dbReference>
<comment type="caution">
    <text evidence="3">The sequence shown here is derived from an EMBL/GenBank/DDBJ whole genome shotgun (WGS) entry which is preliminary data.</text>
</comment>
<evidence type="ECO:0000259" key="2">
    <source>
        <dbReference type="Pfam" id="PF20152"/>
    </source>
</evidence>
<organism evidence="3 4">
    <name type="scientific">Mycena albidolilacea</name>
    <dbReference type="NCBI Taxonomy" id="1033008"/>
    <lineage>
        <taxon>Eukaryota</taxon>
        <taxon>Fungi</taxon>
        <taxon>Dikarya</taxon>
        <taxon>Basidiomycota</taxon>
        <taxon>Agaricomycotina</taxon>
        <taxon>Agaricomycetes</taxon>
        <taxon>Agaricomycetidae</taxon>
        <taxon>Agaricales</taxon>
        <taxon>Marasmiineae</taxon>
        <taxon>Mycenaceae</taxon>
        <taxon>Mycena</taxon>
    </lineage>
</organism>
<feature type="domain" description="DUF6534" evidence="2">
    <location>
        <begin position="64"/>
        <end position="104"/>
    </location>
</feature>
<protein>
    <recommendedName>
        <fullName evidence="2">DUF6534 domain-containing protein</fullName>
    </recommendedName>
</protein>
<evidence type="ECO:0000313" key="3">
    <source>
        <dbReference type="EMBL" id="KAJ7319239.1"/>
    </source>
</evidence>
<gene>
    <name evidence="3" type="ORF">DFH08DRAFT_970641</name>
</gene>
<name>A0AAD6ZER7_9AGAR</name>
<dbReference type="Proteomes" id="UP001218218">
    <property type="component" value="Unassembled WGS sequence"/>
</dbReference>
<reference evidence="3" key="1">
    <citation type="submission" date="2023-03" db="EMBL/GenBank/DDBJ databases">
        <title>Massive genome expansion in bonnet fungi (Mycena s.s.) driven by repeated elements and novel gene families across ecological guilds.</title>
        <authorList>
            <consortium name="Lawrence Berkeley National Laboratory"/>
            <person name="Harder C.B."/>
            <person name="Miyauchi S."/>
            <person name="Viragh M."/>
            <person name="Kuo A."/>
            <person name="Thoen E."/>
            <person name="Andreopoulos B."/>
            <person name="Lu D."/>
            <person name="Skrede I."/>
            <person name="Drula E."/>
            <person name="Henrissat B."/>
            <person name="Morin E."/>
            <person name="Kohler A."/>
            <person name="Barry K."/>
            <person name="LaButti K."/>
            <person name="Morin E."/>
            <person name="Salamov A."/>
            <person name="Lipzen A."/>
            <person name="Mereny Z."/>
            <person name="Hegedus B."/>
            <person name="Baldrian P."/>
            <person name="Stursova M."/>
            <person name="Weitz H."/>
            <person name="Taylor A."/>
            <person name="Grigoriev I.V."/>
            <person name="Nagy L.G."/>
            <person name="Martin F."/>
            <person name="Kauserud H."/>
        </authorList>
    </citation>
    <scope>NUCLEOTIDE SEQUENCE</scope>
    <source>
        <strain evidence="3">CBHHK002</strain>
    </source>
</reference>
<dbReference type="AlphaFoldDB" id="A0AAD6ZER7"/>
<proteinExistence type="predicted"/>
<feature type="region of interest" description="Disordered" evidence="1">
    <location>
        <begin position="122"/>
        <end position="146"/>
    </location>
</feature>
<keyword evidence="4" id="KW-1185">Reference proteome</keyword>
<evidence type="ECO:0000313" key="4">
    <source>
        <dbReference type="Proteomes" id="UP001218218"/>
    </source>
</evidence>
<accession>A0AAD6ZER7</accession>
<sequence>MSTENIVPATGRDASRRRFYDGNIALFRAVQSSDWISKDELSAAYVDALCHQSMLTDSVRGGAAMVALLMLAIKPDSMIYIGPQFVISGLYTNALMATLNSRHRISTGSSDSDVVDLNSVHLSNMGPNASEPREGNPTRPILHHSSHSVDMDFKRDVV</sequence>